<sequence length="381" mass="44667">MRSILSRFDNGASIFTRIITLFIVAITYKWFGFIFERLFSKRFKLCLKYSCIVFSPNQLRVAEWCETVGIELSVISIGQFKSPYNHINHRQLMLLALCNSTVLLRHVFKSFRDGLYRDNFMRLVKLSGIDLILQKVDFAQLLFNFNDHSPANILYYDYGKLNNKKVVYIQHAPVSIHFPPLFHDLNVLFSQDSIDKYRNPNNRKIFELFDFHFTEMEGHKRPEENKVLICTNPLDSLEEIKKLIVLLIHSGYSVLYRPHPRDTRELNFKYAKLRCSIDRNPQNDIASCIAMITNESAVILDSIFQNKPTYKAAFLSKDVRDNYGFLAKGLVIREFENPESLLDSLMNLEKCYNRQKLDYFIGAIQNRNKIVNKFKRVLLGL</sequence>
<keyword evidence="1" id="KW-0472">Membrane</keyword>
<keyword evidence="1" id="KW-0812">Transmembrane</keyword>
<proteinExistence type="predicted"/>
<evidence type="ECO:0008006" key="4">
    <source>
        <dbReference type="Google" id="ProtNLM"/>
    </source>
</evidence>
<accession>A0ABW7NDJ9</accession>
<feature type="transmembrane region" description="Helical" evidence="1">
    <location>
        <begin position="12"/>
        <end position="35"/>
    </location>
</feature>
<protein>
    <recommendedName>
        <fullName evidence="4">CDP-glycerol--glycerophosphate glycerophosphotransferase</fullName>
    </recommendedName>
</protein>
<keyword evidence="1" id="KW-1133">Transmembrane helix</keyword>
<dbReference type="Proteomes" id="UP001610063">
    <property type="component" value="Unassembled WGS sequence"/>
</dbReference>
<evidence type="ECO:0000313" key="3">
    <source>
        <dbReference type="Proteomes" id="UP001610063"/>
    </source>
</evidence>
<dbReference type="RefSeq" id="WP_395418653.1">
    <property type="nucleotide sequence ID" value="NZ_JBIPKE010000019.1"/>
</dbReference>
<organism evidence="2 3">
    <name type="scientific">Marinoscillum luteum</name>
    <dbReference type="NCBI Taxonomy" id="861051"/>
    <lineage>
        <taxon>Bacteria</taxon>
        <taxon>Pseudomonadati</taxon>
        <taxon>Bacteroidota</taxon>
        <taxon>Cytophagia</taxon>
        <taxon>Cytophagales</taxon>
        <taxon>Reichenbachiellaceae</taxon>
        <taxon>Marinoscillum</taxon>
    </lineage>
</organism>
<comment type="caution">
    <text evidence="2">The sequence shown here is derived from an EMBL/GenBank/DDBJ whole genome shotgun (WGS) entry which is preliminary data.</text>
</comment>
<dbReference type="Gene3D" id="3.40.50.12580">
    <property type="match status" value="1"/>
</dbReference>
<reference evidence="2 3" key="1">
    <citation type="journal article" date="2013" name="Int. J. Syst. Evol. Microbiol.">
        <title>Marinoscillum luteum sp. nov., isolated from marine sediment.</title>
        <authorList>
            <person name="Cha I.T."/>
            <person name="Park S.J."/>
            <person name="Kim S.J."/>
            <person name="Kim J.G."/>
            <person name="Jung M.Y."/>
            <person name="Shin K.S."/>
            <person name="Kwon K.K."/>
            <person name="Yang S.H."/>
            <person name="Seo Y.S."/>
            <person name="Rhee S.K."/>
        </authorList>
    </citation>
    <scope>NUCLEOTIDE SEQUENCE [LARGE SCALE GENOMIC DNA]</scope>
    <source>
        <strain evidence="2 3">KCTC 23939</strain>
    </source>
</reference>
<evidence type="ECO:0000256" key="1">
    <source>
        <dbReference type="SAM" id="Phobius"/>
    </source>
</evidence>
<keyword evidence="3" id="KW-1185">Reference proteome</keyword>
<dbReference type="InterPro" id="IPR043148">
    <property type="entry name" value="TagF_C"/>
</dbReference>
<name>A0ABW7NDJ9_9BACT</name>
<gene>
    <name evidence="2" type="ORF">ACHKAR_17115</name>
</gene>
<dbReference type="EMBL" id="JBIPKE010000019">
    <property type="protein sequence ID" value="MFH6985175.1"/>
    <property type="molecule type" value="Genomic_DNA"/>
</dbReference>
<evidence type="ECO:0000313" key="2">
    <source>
        <dbReference type="EMBL" id="MFH6985175.1"/>
    </source>
</evidence>